<evidence type="ECO:0000259" key="2">
    <source>
        <dbReference type="PROSITE" id="PS50157"/>
    </source>
</evidence>
<dbReference type="RefSeq" id="XP_016628595.1">
    <property type="nucleotide sequence ID" value="XM_016780352.1"/>
</dbReference>
<dbReference type="InterPro" id="IPR013087">
    <property type="entry name" value="Znf_C2H2_type"/>
</dbReference>
<keyword evidence="1" id="KW-0479">Metal-binding</keyword>
<sequence>MDYLSNNHSYIQSRQFPPSSFRDHPLSFSSSQLANVSRHGSFIDEELKKGPDIVENIQMLLGAGLDLGTVLRLRQNNYRNALNMLADAEDDDLYTAFKFMNFAQPQPLPQHIRARLSQQSYTYPQSRVPSLISDRSSLRLSGNLGTPVHDDPTSGLGYASDISPMSSQWPLPDERFRAPVGCDQDTTMDYLATGEEHQQVCAPDLQNTEDVTAYSQLQQAKRGVPPAIPGANDLPLLASVVDGTVAPSGGDGGLSFMATMIRPPFVAEQDSLRDRNRMQKSRFPCPVEDCRKDFTSPKEFAEHLIGDHDKDSTFSCMHPSCNLQSHRLRTYKRHHSSNHSECQMTEECIQVDRRRVKKHWACGLCLNLDVDVQDFANHYKSHFEDDDVQKSDIRSSNIIRSLLMQDATKAKWEELGFDLPFPGGHYLLSWDGKDIAEIREALEYETFRNLSLDNPYVVDDLLDEVFKCGTRR</sequence>
<keyword evidence="1" id="KW-0863">Zinc-finger</keyword>
<evidence type="ECO:0000313" key="3">
    <source>
        <dbReference type="EMBL" id="KIX94472.1"/>
    </source>
</evidence>
<dbReference type="PROSITE" id="PS50157">
    <property type="entry name" value="ZINC_FINGER_C2H2_2"/>
    <property type="match status" value="1"/>
</dbReference>
<dbReference type="GO" id="GO:0008270">
    <property type="term" value="F:zinc ion binding"/>
    <property type="evidence" value="ECO:0007669"/>
    <property type="project" value="UniProtKB-KW"/>
</dbReference>
<proteinExistence type="predicted"/>
<dbReference type="AlphaFoldDB" id="A0A0D2JME5"/>
<dbReference type="EMBL" id="KN848087">
    <property type="protein sequence ID" value="KIX94472.1"/>
    <property type="molecule type" value="Genomic_DNA"/>
</dbReference>
<feature type="domain" description="C2H2-type" evidence="2">
    <location>
        <begin position="283"/>
        <end position="313"/>
    </location>
</feature>
<keyword evidence="4" id="KW-1185">Reference proteome</keyword>
<name>A0A0D2JME5_9EURO</name>
<gene>
    <name evidence="3" type="ORF">Z520_09858</name>
</gene>
<dbReference type="GeneID" id="27715604"/>
<protein>
    <recommendedName>
        <fullName evidence="2">C2H2-type domain-containing protein</fullName>
    </recommendedName>
</protein>
<dbReference type="STRING" id="1442371.A0A0D2JME5"/>
<evidence type="ECO:0000256" key="1">
    <source>
        <dbReference type="PROSITE-ProRule" id="PRU00042"/>
    </source>
</evidence>
<dbReference type="VEuPathDB" id="FungiDB:Z520_09858"/>
<accession>A0A0D2JME5</accession>
<dbReference type="SMART" id="SM00355">
    <property type="entry name" value="ZnF_C2H2"/>
    <property type="match status" value="3"/>
</dbReference>
<organism evidence="3 4">
    <name type="scientific">Fonsecaea multimorphosa CBS 102226</name>
    <dbReference type="NCBI Taxonomy" id="1442371"/>
    <lineage>
        <taxon>Eukaryota</taxon>
        <taxon>Fungi</taxon>
        <taxon>Dikarya</taxon>
        <taxon>Ascomycota</taxon>
        <taxon>Pezizomycotina</taxon>
        <taxon>Eurotiomycetes</taxon>
        <taxon>Chaetothyriomycetidae</taxon>
        <taxon>Chaetothyriales</taxon>
        <taxon>Herpotrichiellaceae</taxon>
        <taxon>Fonsecaea</taxon>
    </lineage>
</organism>
<keyword evidence="1" id="KW-0862">Zinc</keyword>
<dbReference type="Proteomes" id="UP000053411">
    <property type="component" value="Unassembled WGS sequence"/>
</dbReference>
<dbReference type="PROSITE" id="PS00028">
    <property type="entry name" value="ZINC_FINGER_C2H2_1"/>
    <property type="match status" value="1"/>
</dbReference>
<evidence type="ECO:0000313" key="4">
    <source>
        <dbReference type="Proteomes" id="UP000053411"/>
    </source>
</evidence>
<dbReference type="OrthoDB" id="4130898at2759"/>
<reference evidence="3 4" key="1">
    <citation type="submission" date="2015-01" db="EMBL/GenBank/DDBJ databases">
        <title>The Genome Sequence of Fonsecaea multimorphosa CBS 102226.</title>
        <authorList>
            <consortium name="The Broad Institute Genomics Platform"/>
            <person name="Cuomo C."/>
            <person name="de Hoog S."/>
            <person name="Gorbushina A."/>
            <person name="Stielow B."/>
            <person name="Teixiera M."/>
            <person name="Abouelleil A."/>
            <person name="Chapman S.B."/>
            <person name="Priest M."/>
            <person name="Young S.K."/>
            <person name="Wortman J."/>
            <person name="Nusbaum C."/>
            <person name="Birren B."/>
        </authorList>
    </citation>
    <scope>NUCLEOTIDE SEQUENCE [LARGE SCALE GENOMIC DNA]</scope>
    <source>
        <strain evidence="3 4">CBS 102226</strain>
    </source>
</reference>